<dbReference type="RefSeq" id="WP_106131829.1">
    <property type="nucleotide sequence ID" value="NZ_PVTR01000001.1"/>
</dbReference>
<comment type="caution">
    <text evidence="2">The sequence shown here is derived from an EMBL/GenBank/DDBJ whole genome shotgun (WGS) entry which is preliminary data.</text>
</comment>
<organism evidence="2 3">
    <name type="scientific">Mongoliibacter ruber</name>
    <dbReference type="NCBI Taxonomy" id="1750599"/>
    <lineage>
        <taxon>Bacteria</taxon>
        <taxon>Pseudomonadati</taxon>
        <taxon>Bacteroidota</taxon>
        <taxon>Cytophagia</taxon>
        <taxon>Cytophagales</taxon>
        <taxon>Cyclobacteriaceae</taxon>
        <taxon>Mongoliibacter</taxon>
    </lineage>
</organism>
<proteinExistence type="predicted"/>
<reference evidence="2 3" key="1">
    <citation type="submission" date="2018-03" db="EMBL/GenBank/DDBJ databases">
        <title>Genomic Encyclopedia of Archaeal and Bacterial Type Strains, Phase II (KMG-II): from individual species to whole genera.</title>
        <authorList>
            <person name="Goeker M."/>
        </authorList>
    </citation>
    <scope>NUCLEOTIDE SEQUENCE [LARGE SCALE GENOMIC DNA]</scope>
    <source>
        <strain evidence="2 3">DSM 27929</strain>
    </source>
</reference>
<dbReference type="Gene3D" id="1.20.5.1700">
    <property type="match status" value="1"/>
</dbReference>
<protein>
    <submittedName>
        <fullName evidence="2">Uncharacterized protein</fullName>
    </submittedName>
</protein>
<accession>A0A2T0WV89</accession>
<evidence type="ECO:0000313" key="3">
    <source>
        <dbReference type="Proteomes" id="UP000238157"/>
    </source>
</evidence>
<gene>
    <name evidence="2" type="ORF">CLW00_101253</name>
</gene>
<feature type="coiled-coil region" evidence="1">
    <location>
        <begin position="20"/>
        <end position="61"/>
    </location>
</feature>
<sequence length="121" mass="13044">MSNKKTGAAPTAAPSPEEIIDTLTAENTALKAENEKLAKELEEAKNEVADAKEYVEELKDQLKDSGSKENKGPVITIGKEKYRVTKGMRTKDGALSPSDIAADLALCKKLVEKNSTIVVKL</sequence>
<name>A0A2T0WV89_9BACT</name>
<keyword evidence="1" id="KW-0175">Coiled coil</keyword>
<evidence type="ECO:0000256" key="1">
    <source>
        <dbReference type="SAM" id="Coils"/>
    </source>
</evidence>
<evidence type="ECO:0000313" key="2">
    <source>
        <dbReference type="EMBL" id="PRY90589.1"/>
    </source>
</evidence>
<keyword evidence="3" id="KW-1185">Reference proteome</keyword>
<dbReference type="AlphaFoldDB" id="A0A2T0WV89"/>
<dbReference type="Proteomes" id="UP000238157">
    <property type="component" value="Unassembled WGS sequence"/>
</dbReference>
<dbReference type="EMBL" id="PVTR01000001">
    <property type="protein sequence ID" value="PRY90589.1"/>
    <property type="molecule type" value="Genomic_DNA"/>
</dbReference>